<reference evidence="3" key="1">
    <citation type="journal article" date="2021" name="Proc. Natl. Acad. Sci. U.S.A.">
        <title>A Catalog of Tens of Thousands of Viruses from Human Metagenomes Reveals Hidden Associations with Chronic Diseases.</title>
        <authorList>
            <person name="Tisza M.J."/>
            <person name="Buck C.B."/>
        </authorList>
    </citation>
    <scope>NUCLEOTIDE SEQUENCE</scope>
    <source>
        <strain evidence="3">Ct89S11</strain>
    </source>
</reference>
<dbReference type="EMBL" id="BK016123">
    <property type="protein sequence ID" value="DAF96901.1"/>
    <property type="molecule type" value="Genomic_DNA"/>
</dbReference>
<sequence length="140" mass="15203">MASPKGLSRKSSDSRWSPHPAHPREEVNTMAKHLKENKLQNKSYDILKWVALVALPATSALYLTLAALWNLPNPTEVAGTIAAIDTFLGVLLGVSSAKYTGNNVSGTLHVSENQDIHAAFDQPVAEMLRNGKVTMDVKQV</sequence>
<proteinExistence type="predicted"/>
<accession>A0A8S5UQZ8</accession>
<feature type="transmembrane region" description="Helical" evidence="2">
    <location>
        <begin position="46"/>
        <end position="71"/>
    </location>
</feature>
<name>A0A8S5UQZ8_9CAUD</name>
<protein>
    <submittedName>
        <fullName evidence="3">Holin</fullName>
    </submittedName>
</protein>
<dbReference type="InterPro" id="IPR031612">
    <property type="entry name" value="Phage_holin_Dp1"/>
</dbReference>
<organism evidence="3">
    <name type="scientific">Siphoviridae sp. ct89S11</name>
    <dbReference type="NCBI Taxonomy" id="2825357"/>
    <lineage>
        <taxon>Viruses</taxon>
        <taxon>Duplodnaviria</taxon>
        <taxon>Heunggongvirae</taxon>
        <taxon>Uroviricota</taxon>
        <taxon>Caudoviricetes</taxon>
    </lineage>
</organism>
<evidence type="ECO:0000256" key="2">
    <source>
        <dbReference type="SAM" id="Phobius"/>
    </source>
</evidence>
<feature type="region of interest" description="Disordered" evidence="1">
    <location>
        <begin position="1"/>
        <end position="25"/>
    </location>
</feature>
<keyword evidence="2" id="KW-0472">Membrane</keyword>
<keyword evidence="2" id="KW-1133">Transmembrane helix</keyword>
<feature type="transmembrane region" description="Helical" evidence="2">
    <location>
        <begin position="77"/>
        <end position="94"/>
    </location>
</feature>
<evidence type="ECO:0000256" key="1">
    <source>
        <dbReference type="SAM" id="MobiDB-lite"/>
    </source>
</evidence>
<dbReference type="Pfam" id="PF16938">
    <property type="entry name" value="Phage_holin_Dp1"/>
    <property type="match status" value="1"/>
</dbReference>
<evidence type="ECO:0000313" key="3">
    <source>
        <dbReference type="EMBL" id="DAF96901.1"/>
    </source>
</evidence>
<keyword evidence="2" id="KW-0812">Transmembrane</keyword>